<evidence type="ECO:0000256" key="1">
    <source>
        <dbReference type="ARBA" id="ARBA00004477"/>
    </source>
</evidence>
<keyword evidence="8 15" id="KW-1133">Transmembrane helix</keyword>
<dbReference type="Pfam" id="PF01435">
    <property type="entry name" value="Peptidase_M48"/>
    <property type="match status" value="1"/>
</dbReference>
<evidence type="ECO:0000256" key="10">
    <source>
        <dbReference type="ARBA" id="ARBA00023136"/>
    </source>
</evidence>
<protein>
    <recommendedName>
        <fullName evidence="15">CAAX prenyl protease</fullName>
        <ecNumber evidence="15">3.4.24.84</ecNumber>
    </recommendedName>
</protein>
<keyword evidence="6 15" id="KW-0256">Endoplasmic reticulum</keyword>
<comment type="caution">
    <text evidence="15">Lacks conserved residue(s) required for the propagation of feature annotation.</text>
</comment>
<dbReference type="GO" id="GO:0005789">
    <property type="term" value="C:endoplasmic reticulum membrane"/>
    <property type="evidence" value="ECO:0007669"/>
    <property type="project" value="UniProtKB-SubCell"/>
</dbReference>
<feature type="active site" description="Proton donor" evidence="13">
    <location>
        <position position="367"/>
    </location>
</feature>
<keyword evidence="9 15" id="KW-0482">Metalloprotease</keyword>
<evidence type="ECO:0000256" key="14">
    <source>
        <dbReference type="PIRSR" id="PIRSR627057-2"/>
    </source>
</evidence>
<gene>
    <name evidence="19" type="ORF">CU098_002722</name>
</gene>
<accession>A0A367KVB1</accession>
<keyword evidence="10 15" id="KW-0472">Membrane</keyword>
<evidence type="ECO:0000259" key="18">
    <source>
        <dbReference type="Pfam" id="PF16491"/>
    </source>
</evidence>
<evidence type="ECO:0000256" key="6">
    <source>
        <dbReference type="ARBA" id="ARBA00022824"/>
    </source>
</evidence>
<dbReference type="GO" id="GO:0071586">
    <property type="term" value="P:CAAX-box protein processing"/>
    <property type="evidence" value="ECO:0007669"/>
    <property type="project" value="UniProtKB-UniRule"/>
</dbReference>
<evidence type="ECO:0000256" key="8">
    <source>
        <dbReference type="ARBA" id="ARBA00022989"/>
    </source>
</evidence>
<dbReference type="CDD" id="cd07343">
    <property type="entry name" value="M48A_Zmpste24p_like"/>
    <property type="match status" value="1"/>
</dbReference>
<comment type="similarity">
    <text evidence="12 15">Belongs to the peptidase M48A family.</text>
</comment>
<evidence type="ECO:0000256" key="3">
    <source>
        <dbReference type="ARBA" id="ARBA00022692"/>
    </source>
</evidence>
<proteinExistence type="inferred from homology"/>
<keyword evidence="4 14" id="KW-0479">Metal-binding</keyword>
<feature type="non-terminal residue" evidence="19">
    <location>
        <position position="401"/>
    </location>
</feature>
<name>A0A367KVB1_RHIST</name>
<comment type="subcellular location">
    <subcellularLocation>
        <location evidence="1 15">Endoplasmic reticulum membrane</location>
        <topology evidence="1 15">Multi-pass membrane protein</topology>
    </subcellularLocation>
</comment>
<comment type="catalytic activity">
    <reaction evidence="11 15">
        <text>Hydrolyzes the peptide bond -P2-(S-farnesyl or geranylgeranyl)C-P1'-P2'-P3'-COOH where P1' and P2' are amino acids with aliphatic side chains and P3' is any C-terminal residue.</text>
        <dbReference type="EC" id="3.4.24.84"/>
    </reaction>
</comment>
<keyword evidence="7 14" id="KW-0862">Zinc</keyword>
<feature type="signal peptide" evidence="16">
    <location>
        <begin position="1"/>
        <end position="23"/>
    </location>
</feature>
<dbReference type="EC" id="3.4.24.84" evidence="15"/>
<comment type="cofactor">
    <cofactor evidence="14 15">
        <name>Zn(2+)</name>
        <dbReference type="ChEBI" id="CHEBI:29105"/>
    </cofactor>
    <text evidence="14 15">Binds 1 zinc ion per subunit.</text>
</comment>
<keyword evidence="16" id="KW-0732">Signal</keyword>
<dbReference type="InterPro" id="IPR001915">
    <property type="entry name" value="Peptidase_M48"/>
</dbReference>
<feature type="binding site" evidence="14">
    <location>
        <position position="292"/>
    </location>
    <ligand>
        <name>Zn(2+)</name>
        <dbReference type="ChEBI" id="CHEBI:29105"/>
        <note>catalytic</note>
    </ligand>
</feature>
<dbReference type="STRING" id="4846.A0A367KVB1"/>
<evidence type="ECO:0000256" key="5">
    <source>
        <dbReference type="ARBA" id="ARBA00022801"/>
    </source>
</evidence>
<feature type="binding site" evidence="14">
    <location>
        <position position="288"/>
    </location>
    <ligand>
        <name>Zn(2+)</name>
        <dbReference type="ChEBI" id="CHEBI:29105"/>
        <note>catalytic</note>
    </ligand>
</feature>
<sequence>MWIISSGCYVALVLFTLLNNISGKKSSQKKDIHQHFSYRQYRQYLIFHRPKGLGGIVSKQDFKRSQAYNVDKSRLGFVREFCKQVQLILMLYLDCLPKLWSLAGDLVQGEVPQSLAFIVIYSLSSTLANLPWSLYSAFVIEEMHGFNNQTFGLFLGDLVKSELVATLTSFPLIFIFLWIIKTTGDSFYLYLWLAVAIFQILQVTLYPILIRPLFNKVILLKHGELRSEIERMTSDIHFPLQRLYVIDSSRRTGHANAYFYGLGYKQIVLYDTLIQQTNTREICAILAHELGHWHLSHTLRLFCIQQVYQLLLFLSFSSLSGLCDSFGFPSESPVINFLLFDLVWSPIERVVQCLIYKIQRDHEYQADRYALSLGYTELPSALKKVAAYNRGEYLVDPWFNF</sequence>
<feature type="transmembrane region" description="Helical" evidence="15">
    <location>
        <begin position="163"/>
        <end position="180"/>
    </location>
</feature>
<evidence type="ECO:0000256" key="11">
    <source>
        <dbReference type="ARBA" id="ARBA00044456"/>
    </source>
</evidence>
<reference evidence="19 20" key="1">
    <citation type="journal article" date="2018" name="G3 (Bethesda)">
        <title>Phylogenetic and Phylogenomic Definition of Rhizopus Species.</title>
        <authorList>
            <person name="Gryganskyi A.P."/>
            <person name="Golan J."/>
            <person name="Dolatabadi S."/>
            <person name="Mondo S."/>
            <person name="Robb S."/>
            <person name="Idnurm A."/>
            <person name="Muszewska A."/>
            <person name="Steczkiewicz K."/>
            <person name="Masonjones S."/>
            <person name="Liao H.L."/>
            <person name="Gajdeczka M.T."/>
            <person name="Anike F."/>
            <person name="Vuek A."/>
            <person name="Anishchenko I.M."/>
            <person name="Voigt K."/>
            <person name="de Hoog G.S."/>
            <person name="Smith M.E."/>
            <person name="Heitman J."/>
            <person name="Vilgalys R."/>
            <person name="Stajich J.E."/>
        </authorList>
    </citation>
    <scope>NUCLEOTIDE SEQUENCE [LARGE SCALE GENOMIC DNA]</scope>
    <source>
        <strain evidence="19 20">LSU 92-RS-03</strain>
    </source>
</reference>
<evidence type="ECO:0000256" key="16">
    <source>
        <dbReference type="SAM" id="SignalP"/>
    </source>
</evidence>
<feature type="domain" description="Peptidase M48" evidence="17">
    <location>
        <begin position="221"/>
        <end position="382"/>
    </location>
</feature>
<evidence type="ECO:0000313" key="20">
    <source>
        <dbReference type="Proteomes" id="UP000253551"/>
    </source>
</evidence>
<evidence type="ECO:0000256" key="12">
    <source>
        <dbReference type="ARBA" id="ARBA00060927"/>
    </source>
</evidence>
<dbReference type="InterPro" id="IPR032456">
    <property type="entry name" value="Peptidase_M48_N"/>
</dbReference>
<keyword evidence="3 15" id="KW-0812">Transmembrane</keyword>
<evidence type="ECO:0000313" key="19">
    <source>
        <dbReference type="EMBL" id="RCI06125.1"/>
    </source>
</evidence>
<evidence type="ECO:0000256" key="15">
    <source>
        <dbReference type="RuleBase" id="RU366005"/>
    </source>
</evidence>
<dbReference type="Pfam" id="PF16491">
    <property type="entry name" value="Peptidase_M48_N"/>
    <property type="match status" value="1"/>
</dbReference>
<dbReference type="OrthoDB" id="360839at2759"/>
<feature type="binding site" evidence="14">
    <location>
        <position position="363"/>
    </location>
    <ligand>
        <name>Zn(2+)</name>
        <dbReference type="ChEBI" id="CHEBI:29105"/>
        <note>catalytic</note>
    </ligand>
</feature>
<dbReference type="GO" id="GO:0046872">
    <property type="term" value="F:metal ion binding"/>
    <property type="evidence" value="ECO:0007669"/>
    <property type="project" value="UniProtKB-UniRule"/>
</dbReference>
<evidence type="ECO:0000256" key="2">
    <source>
        <dbReference type="ARBA" id="ARBA00022670"/>
    </source>
</evidence>
<evidence type="ECO:0000256" key="7">
    <source>
        <dbReference type="ARBA" id="ARBA00022833"/>
    </source>
</evidence>
<comment type="caution">
    <text evidence="19">The sequence shown here is derived from an EMBL/GenBank/DDBJ whole genome shotgun (WGS) entry which is preliminary data.</text>
</comment>
<dbReference type="Gene3D" id="3.30.2010.10">
    <property type="entry name" value="Metalloproteases ('zincins'), catalytic domain"/>
    <property type="match status" value="1"/>
</dbReference>
<feature type="domain" description="CAAX prenyl protease 1 N-terminal" evidence="18">
    <location>
        <begin position="40"/>
        <end position="216"/>
    </location>
</feature>
<organism evidence="19 20">
    <name type="scientific">Rhizopus stolonifer</name>
    <name type="common">Rhizopus nigricans</name>
    <dbReference type="NCBI Taxonomy" id="4846"/>
    <lineage>
        <taxon>Eukaryota</taxon>
        <taxon>Fungi</taxon>
        <taxon>Fungi incertae sedis</taxon>
        <taxon>Mucoromycota</taxon>
        <taxon>Mucoromycotina</taxon>
        <taxon>Mucoromycetes</taxon>
        <taxon>Mucorales</taxon>
        <taxon>Mucorineae</taxon>
        <taxon>Rhizopodaceae</taxon>
        <taxon>Rhizopus</taxon>
    </lineage>
</organism>
<keyword evidence="5 15" id="KW-0378">Hydrolase</keyword>
<dbReference type="GO" id="GO:0004222">
    <property type="term" value="F:metalloendopeptidase activity"/>
    <property type="evidence" value="ECO:0007669"/>
    <property type="project" value="UniProtKB-UniRule"/>
</dbReference>
<dbReference type="FunFam" id="3.30.2010.10:FF:000002">
    <property type="entry name" value="CAAX prenyl protease"/>
    <property type="match status" value="1"/>
</dbReference>
<feature type="active site" evidence="13">
    <location>
        <position position="289"/>
    </location>
</feature>
<evidence type="ECO:0000256" key="13">
    <source>
        <dbReference type="PIRSR" id="PIRSR627057-1"/>
    </source>
</evidence>
<dbReference type="InterPro" id="IPR027057">
    <property type="entry name" value="CAXX_Prtase_1"/>
</dbReference>
<keyword evidence="20" id="KW-1185">Reference proteome</keyword>
<dbReference type="Proteomes" id="UP000253551">
    <property type="component" value="Unassembled WGS sequence"/>
</dbReference>
<feature type="chain" id="PRO_5016950335" description="CAAX prenyl protease" evidence="16">
    <location>
        <begin position="24"/>
        <end position="401"/>
    </location>
</feature>
<evidence type="ECO:0000256" key="9">
    <source>
        <dbReference type="ARBA" id="ARBA00023049"/>
    </source>
</evidence>
<evidence type="ECO:0000259" key="17">
    <source>
        <dbReference type="Pfam" id="PF01435"/>
    </source>
</evidence>
<comment type="function">
    <text evidence="15">Proteolytically removes the C-terminal three residues of farnesylated proteins.</text>
</comment>
<dbReference type="EMBL" id="PJQM01000223">
    <property type="protein sequence ID" value="RCI06125.1"/>
    <property type="molecule type" value="Genomic_DNA"/>
</dbReference>
<dbReference type="PANTHER" id="PTHR10120">
    <property type="entry name" value="CAAX PRENYL PROTEASE 1"/>
    <property type="match status" value="1"/>
</dbReference>
<dbReference type="AlphaFoldDB" id="A0A367KVB1"/>
<feature type="transmembrane region" description="Helical" evidence="15">
    <location>
        <begin position="187"/>
        <end position="209"/>
    </location>
</feature>
<evidence type="ECO:0000256" key="4">
    <source>
        <dbReference type="ARBA" id="ARBA00022723"/>
    </source>
</evidence>
<keyword evidence="2 15" id="KW-0645">Protease</keyword>